<dbReference type="PANTHER" id="PTHR43135">
    <property type="entry name" value="ALPHA-D-RIBOSE 1-METHYLPHOSPHONATE 5-TRIPHOSPHATE DIPHOSPHATASE"/>
    <property type="match status" value="1"/>
</dbReference>
<organism evidence="2 3">
    <name type="scientific">Alkalicella caledoniensis</name>
    <dbReference type="NCBI Taxonomy" id="2731377"/>
    <lineage>
        <taxon>Bacteria</taxon>
        <taxon>Bacillati</taxon>
        <taxon>Bacillota</taxon>
        <taxon>Clostridia</taxon>
        <taxon>Eubacteriales</taxon>
        <taxon>Proteinivoracaceae</taxon>
        <taxon>Alkalicella</taxon>
    </lineage>
</organism>
<dbReference type="Proteomes" id="UP000516160">
    <property type="component" value="Chromosome"/>
</dbReference>
<evidence type="ECO:0000313" key="3">
    <source>
        <dbReference type="Proteomes" id="UP000516160"/>
    </source>
</evidence>
<reference evidence="2 3" key="1">
    <citation type="submission" date="2020-07" db="EMBL/GenBank/DDBJ databases">
        <title>Alkalicella. sp. LB2 genome.</title>
        <authorList>
            <person name="Postec A."/>
            <person name="Quemeneur M."/>
        </authorList>
    </citation>
    <scope>NUCLEOTIDE SEQUENCE [LARGE SCALE GENOMIC DNA]</scope>
    <source>
        <strain evidence="2 3">LB2</strain>
    </source>
</reference>
<evidence type="ECO:0000259" key="1">
    <source>
        <dbReference type="Pfam" id="PF01979"/>
    </source>
</evidence>
<name>A0A7G9W659_ALKCA</name>
<keyword evidence="2" id="KW-0378">Hydrolase</keyword>
<proteinExistence type="predicted"/>
<protein>
    <submittedName>
        <fullName evidence="2">Amidohydrolase family protein</fullName>
    </submittedName>
</protein>
<dbReference type="Pfam" id="PF01979">
    <property type="entry name" value="Amidohydro_1"/>
    <property type="match status" value="1"/>
</dbReference>
<dbReference type="InterPro" id="IPR057744">
    <property type="entry name" value="OTAase-like"/>
</dbReference>
<sequence>MDKSACTRNKKTVVLQGVNLIDGLTNSFREDVTILVENGIITNIGSKDDVQIPSEAQVLELSGKTVIPGLIDAHLHLSQSGVDDFAKPFAEKMNTKLKRNAYLTLKSGVTTVRNMPGGAGNILLQFRDKVRLGSEVGPRILASGPALSPPYGYFSLKRFFPPNPLITSILSKIFGADGLSIDVDTEEEASTVVKKLKQDGVDFIKTVTTGAYIAFIEKDEEFKNNLLKKGIKIDKYQASMKAEVLKKIVEEAHNQGLKVAAHTVSWPEDFKEGVTAGVDSIEHTPLGLIDDETFDLMNKKNTYWVPTAYTFYNWSNFIENPEQYETEEMKELIPEPYHSLGKKSLEKMRKGIESGEDILWSRFYKEVKPFKETYFPINFKNAMERGVKIVAAVDAGASGAGYVPHGQLYKELELFVEHGMSEFEAIQTATKNPAELLGIEKELGTIEEGKIGDFVILDNNPLTDISSLRKVNSVIKDGVIVYSKNLP</sequence>
<evidence type="ECO:0000313" key="2">
    <source>
        <dbReference type="EMBL" id="QNO14171.1"/>
    </source>
</evidence>
<dbReference type="Gene3D" id="3.20.20.140">
    <property type="entry name" value="Metal-dependent hydrolases"/>
    <property type="match status" value="1"/>
</dbReference>
<dbReference type="AlphaFoldDB" id="A0A7G9W659"/>
<dbReference type="EMBL" id="CP058559">
    <property type="protein sequence ID" value="QNO14171.1"/>
    <property type="molecule type" value="Genomic_DNA"/>
</dbReference>
<dbReference type="SUPFAM" id="SSF51338">
    <property type="entry name" value="Composite domain of metallo-dependent hydrolases"/>
    <property type="match status" value="1"/>
</dbReference>
<dbReference type="PANTHER" id="PTHR43135:SF3">
    <property type="entry name" value="ALPHA-D-RIBOSE 1-METHYLPHOSPHONATE 5-TRIPHOSPHATE DIPHOSPHATASE"/>
    <property type="match status" value="1"/>
</dbReference>
<dbReference type="KEGG" id="acae:HYG86_04990"/>
<dbReference type="InterPro" id="IPR006680">
    <property type="entry name" value="Amidohydro-rel"/>
</dbReference>
<dbReference type="InterPro" id="IPR032466">
    <property type="entry name" value="Metal_Hydrolase"/>
</dbReference>
<feature type="domain" description="Amidohydrolase-related" evidence="1">
    <location>
        <begin position="65"/>
        <end position="481"/>
    </location>
</feature>
<gene>
    <name evidence="2" type="ORF">HYG86_04990</name>
</gene>
<dbReference type="InterPro" id="IPR051781">
    <property type="entry name" value="Metallo-dep_Hydrolase"/>
</dbReference>
<accession>A0A7G9W659</accession>
<keyword evidence="3" id="KW-1185">Reference proteome</keyword>
<dbReference type="SUPFAM" id="SSF51556">
    <property type="entry name" value="Metallo-dependent hydrolases"/>
    <property type="match status" value="1"/>
</dbReference>
<dbReference type="Gene3D" id="2.30.40.10">
    <property type="entry name" value="Urease, subunit C, domain 1"/>
    <property type="match status" value="1"/>
</dbReference>
<dbReference type="RefSeq" id="WP_213167826.1">
    <property type="nucleotide sequence ID" value="NZ_CP058559.1"/>
</dbReference>
<dbReference type="InterPro" id="IPR011059">
    <property type="entry name" value="Metal-dep_hydrolase_composite"/>
</dbReference>
<dbReference type="GO" id="GO:0016810">
    <property type="term" value="F:hydrolase activity, acting on carbon-nitrogen (but not peptide) bonds"/>
    <property type="evidence" value="ECO:0007669"/>
    <property type="project" value="InterPro"/>
</dbReference>
<dbReference type="CDD" id="cd01299">
    <property type="entry name" value="Met_dep_hydrolase_A"/>
    <property type="match status" value="1"/>
</dbReference>